<feature type="transmembrane region" description="Helical" evidence="1">
    <location>
        <begin position="510"/>
        <end position="533"/>
    </location>
</feature>
<dbReference type="AlphaFoldDB" id="A0A2N9G0J1"/>
<dbReference type="EMBL" id="OIVN01001327">
    <property type="protein sequence ID" value="SPC92671.1"/>
    <property type="molecule type" value="Genomic_DNA"/>
</dbReference>
<dbReference type="InterPro" id="IPR004158">
    <property type="entry name" value="DUF247_pln"/>
</dbReference>
<evidence type="ECO:0000313" key="2">
    <source>
        <dbReference type="EMBL" id="SPC92671.1"/>
    </source>
</evidence>
<gene>
    <name evidence="2" type="ORF">FSB_LOCUS20553</name>
</gene>
<protein>
    <submittedName>
        <fullName evidence="2">Uncharacterized protein</fullName>
    </submittedName>
</protein>
<accession>A0A2N9G0J1</accession>
<proteinExistence type="predicted"/>
<evidence type="ECO:0000256" key="1">
    <source>
        <dbReference type="SAM" id="Phobius"/>
    </source>
</evidence>
<keyword evidence="1" id="KW-0472">Membrane</keyword>
<reference evidence="2" key="1">
    <citation type="submission" date="2018-02" db="EMBL/GenBank/DDBJ databases">
        <authorList>
            <person name="Cohen D.B."/>
            <person name="Kent A.D."/>
        </authorList>
    </citation>
    <scope>NUCLEOTIDE SEQUENCE</scope>
</reference>
<organism evidence="2">
    <name type="scientific">Fagus sylvatica</name>
    <name type="common">Beechnut</name>
    <dbReference type="NCBI Taxonomy" id="28930"/>
    <lineage>
        <taxon>Eukaryota</taxon>
        <taxon>Viridiplantae</taxon>
        <taxon>Streptophyta</taxon>
        <taxon>Embryophyta</taxon>
        <taxon>Tracheophyta</taxon>
        <taxon>Spermatophyta</taxon>
        <taxon>Magnoliopsida</taxon>
        <taxon>eudicotyledons</taxon>
        <taxon>Gunneridae</taxon>
        <taxon>Pentapetalae</taxon>
        <taxon>rosids</taxon>
        <taxon>fabids</taxon>
        <taxon>Fagales</taxon>
        <taxon>Fagaceae</taxon>
        <taxon>Fagus</taxon>
    </lineage>
</organism>
<dbReference type="PANTHER" id="PTHR31170:SF25">
    <property type="entry name" value="BNAA09G04570D PROTEIN"/>
    <property type="match status" value="1"/>
</dbReference>
<dbReference type="Pfam" id="PF03140">
    <property type="entry name" value="DUF247"/>
    <property type="match status" value="1"/>
</dbReference>
<name>A0A2N9G0J1_FAGSY</name>
<keyword evidence="1" id="KW-0812">Transmembrane</keyword>
<keyword evidence="1" id="KW-1133">Transmembrane helix</keyword>
<dbReference type="PANTHER" id="PTHR31170">
    <property type="entry name" value="BNAC04G53230D PROTEIN"/>
    <property type="match status" value="1"/>
</dbReference>
<sequence length="537" mass="61667">MLLSRHLTLKHAPHPSPFLNSPGLIAPTLSRKGFTSTKEPYPHASRTKFCCEHKDLGHGGLVSFVGRETGETSSSATDKAEIESISSQTTTLEDRFTLVTEAGQNPKNSAPPKIQKVISLLRDDPKEFKKYYEPKVLSLGPIHHGKPKYQLAEKYKNELTSEFVKGSGKDIRVLHKKIEENIEELRDCFEEEVTQNYDDEALAWLLFVDGCAILQYIYCHTNNMFKELNIKTDSVAFGQPDLFLLENQLPYRLLEWLMSLSVKEKELRKSIEDYIEEHINVPVDQHSMCCLDWLLQILWCRSKRQQKENDAKENRSSKAKQGEHIHLLDNLRTSLLDKQIDKINQNKQIQHLQSYRSVQELRAAGIRMVRSKNEKCCLSDISFTTLACLGYLFLPPIIVDDSTRPKFLNLIAYEMCPDFENDFGVTSYVSFLDSLFNEANDVKILRKAGVLYNCLGSDEEVAKLFNKIGTDLVPNTEIYNYVRSQIQKHYMNKWMNWMAQFFHDHFSSPWTILAFCGVLVGLGLTAIQTWFAVHPAK</sequence>